<evidence type="ECO:0000313" key="3">
    <source>
        <dbReference type="Proteomes" id="UP000327294"/>
    </source>
</evidence>
<feature type="transmembrane region" description="Helical" evidence="1">
    <location>
        <begin position="46"/>
        <end position="68"/>
    </location>
</feature>
<protein>
    <submittedName>
        <fullName evidence="2">Uncharacterized protein</fullName>
    </submittedName>
</protein>
<proteinExistence type="predicted"/>
<dbReference type="Proteomes" id="UP000327294">
    <property type="component" value="Chromosome"/>
</dbReference>
<organism evidence="2 3">
    <name type="scientific">Streptomyces phaeolivaceus</name>
    <dbReference type="NCBI Taxonomy" id="2653200"/>
    <lineage>
        <taxon>Bacteria</taxon>
        <taxon>Bacillati</taxon>
        <taxon>Actinomycetota</taxon>
        <taxon>Actinomycetes</taxon>
        <taxon>Kitasatosporales</taxon>
        <taxon>Streptomycetaceae</taxon>
        <taxon>Streptomyces</taxon>
    </lineage>
</organism>
<dbReference type="AlphaFoldDB" id="A0A5P8K308"/>
<evidence type="ECO:0000256" key="1">
    <source>
        <dbReference type="SAM" id="Phobius"/>
    </source>
</evidence>
<keyword evidence="1" id="KW-0812">Transmembrane</keyword>
<reference evidence="2 3" key="1">
    <citation type="submission" date="2019-10" db="EMBL/GenBank/DDBJ databases">
        <title>Streptomyces sp. strain GY16 isolated from leaves of Broussonetia papyrifera.</title>
        <authorList>
            <person name="Mo P."/>
        </authorList>
    </citation>
    <scope>NUCLEOTIDE SEQUENCE [LARGE SCALE GENOMIC DNA]</scope>
    <source>
        <strain evidence="2 3">GY16</strain>
    </source>
</reference>
<dbReference type="EMBL" id="CP045096">
    <property type="protein sequence ID" value="QFQ97370.1"/>
    <property type="molecule type" value="Genomic_DNA"/>
</dbReference>
<sequence length="72" mass="7567">MGRRYPASGVGFRLRHRTEIEFVLVVGGDQAVLHLGFAFGDLCHEVVVLGLALLVVGPVGVAEVGGAVQRTP</sequence>
<name>A0A5P8K308_9ACTN</name>
<gene>
    <name evidence="2" type="ORF">F9278_15455</name>
</gene>
<keyword evidence="1" id="KW-0472">Membrane</keyword>
<keyword evidence="1" id="KW-1133">Transmembrane helix</keyword>
<dbReference type="KEGG" id="sphv:F9278_15455"/>
<accession>A0A5P8K308</accession>
<keyword evidence="3" id="KW-1185">Reference proteome</keyword>
<evidence type="ECO:0000313" key="2">
    <source>
        <dbReference type="EMBL" id="QFQ97370.1"/>
    </source>
</evidence>
<feature type="transmembrane region" description="Helical" evidence="1">
    <location>
        <begin position="20"/>
        <end position="40"/>
    </location>
</feature>